<evidence type="ECO:0000256" key="1">
    <source>
        <dbReference type="ARBA" id="ARBA00005781"/>
    </source>
</evidence>
<dbReference type="PANTHER" id="PTHR15680:SF9">
    <property type="entry name" value="LARGE RIBOSOMAL SUBUNIT PROTEIN BL19M"/>
    <property type="match status" value="1"/>
</dbReference>
<dbReference type="PRINTS" id="PR00061">
    <property type="entry name" value="RIBOSOMALL19"/>
</dbReference>
<dbReference type="Gene3D" id="2.30.30.790">
    <property type="match status" value="1"/>
</dbReference>
<dbReference type="SUPFAM" id="SSF50104">
    <property type="entry name" value="Translation proteins SH3-like domain"/>
    <property type="match status" value="1"/>
</dbReference>
<evidence type="ECO:0000256" key="6">
    <source>
        <dbReference type="RuleBase" id="RU000559"/>
    </source>
</evidence>
<evidence type="ECO:0000256" key="5">
    <source>
        <dbReference type="HAMAP-Rule" id="MF_00402"/>
    </source>
</evidence>
<dbReference type="NCBIfam" id="TIGR01024">
    <property type="entry name" value="rplS_bact"/>
    <property type="match status" value="1"/>
</dbReference>
<dbReference type="FunFam" id="2.30.30.790:FF:000001">
    <property type="entry name" value="50S ribosomal protein L19"/>
    <property type="match status" value="1"/>
</dbReference>
<sequence length="225" mass="24578">MNIIEELEKEQLAERTSKRSVPQFGPGDTVRVNVKVVEGERSRVQAYEGVCIGRSGGGINENFTVRKISYGEGVERVFPIHSPLIDSIDVIRHGRVRRAKLYYLRGRRGKSARIPERQDTRGKKKSGLKGFKKPAGAPDDLKLIPGVTEDIEKKLNKLGLIKFEQIANLTDDEIAGIDDQLSLGGAIESGDWVAKAVALMAETTADEVPAGDEGEAPAEGEAEKK</sequence>
<reference evidence="8 9" key="1">
    <citation type="journal article" date="2016" name="Environ. Microbiol.">
        <title>New Methyloceanibacter diversity from North Sea sediments includes methanotroph containing solely the soluble methane monooxygenase.</title>
        <authorList>
            <person name="Vekeman B."/>
            <person name="Kerckhof F.M."/>
            <person name="Cremers G."/>
            <person name="de Vos P."/>
            <person name="Vandamme P."/>
            <person name="Boon N."/>
            <person name="Op den Camp H.J."/>
            <person name="Heylen K."/>
        </authorList>
    </citation>
    <scope>NUCLEOTIDE SEQUENCE [LARGE SCALE GENOMIC DNA]</scope>
    <source>
        <strain evidence="8 9">R-67175</strain>
    </source>
</reference>
<dbReference type="InterPro" id="IPR008991">
    <property type="entry name" value="Translation_prot_SH3-like_sf"/>
</dbReference>
<dbReference type="GO" id="GO:0003735">
    <property type="term" value="F:structural constituent of ribosome"/>
    <property type="evidence" value="ECO:0007669"/>
    <property type="project" value="InterPro"/>
</dbReference>
<comment type="function">
    <text evidence="5 6">This protein is located at the 30S-50S ribosomal subunit interface and may play a role in the structure and function of the aminoacyl-tRNA binding site.</text>
</comment>
<organism evidence="8 9">
    <name type="scientific">Methyloceanibacter superfactus</name>
    <dbReference type="NCBI Taxonomy" id="1774969"/>
    <lineage>
        <taxon>Bacteria</taxon>
        <taxon>Pseudomonadati</taxon>
        <taxon>Pseudomonadota</taxon>
        <taxon>Alphaproteobacteria</taxon>
        <taxon>Hyphomicrobiales</taxon>
        <taxon>Hyphomicrobiaceae</taxon>
        <taxon>Methyloceanibacter</taxon>
    </lineage>
</organism>
<dbReference type="GO" id="GO:0006412">
    <property type="term" value="P:translation"/>
    <property type="evidence" value="ECO:0007669"/>
    <property type="project" value="UniProtKB-UniRule"/>
</dbReference>
<name>A0A1E3VR84_9HYPH</name>
<gene>
    <name evidence="5" type="primary">rplS</name>
    <name evidence="8" type="ORF">AUC69_02115</name>
</gene>
<feature type="region of interest" description="Disordered" evidence="7">
    <location>
        <begin position="204"/>
        <end position="225"/>
    </location>
</feature>
<feature type="region of interest" description="Disordered" evidence="7">
    <location>
        <begin position="112"/>
        <end position="132"/>
    </location>
</feature>
<comment type="caution">
    <text evidence="8">The sequence shown here is derived from an EMBL/GenBank/DDBJ whole genome shotgun (WGS) entry which is preliminary data.</text>
</comment>
<comment type="similarity">
    <text evidence="1 5 6">Belongs to the bacterial ribosomal protein bL19 family.</text>
</comment>
<accession>A0A1E3VR84</accession>
<dbReference type="AlphaFoldDB" id="A0A1E3VR84"/>
<dbReference type="STRING" id="1774969.AUC69_02115"/>
<keyword evidence="2 5" id="KW-0689">Ribosomal protein</keyword>
<dbReference type="Gene3D" id="1.10.150.20">
    <property type="entry name" value="5' to 3' exonuclease, C-terminal subdomain"/>
    <property type="match status" value="1"/>
</dbReference>
<evidence type="ECO:0000256" key="2">
    <source>
        <dbReference type="ARBA" id="ARBA00022980"/>
    </source>
</evidence>
<dbReference type="OrthoDB" id="9803541at2"/>
<protein>
    <recommendedName>
        <fullName evidence="4 5">Large ribosomal subunit protein bL19</fullName>
    </recommendedName>
</protein>
<dbReference type="HAMAP" id="MF_00402">
    <property type="entry name" value="Ribosomal_bL19"/>
    <property type="match status" value="1"/>
</dbReference>
<dbReference type="InterPro" id="IPR018257">
    <property type="entry name" value="Ribosomal_bL19_CS"/>
</dbReference>
<dbReference type="GO" id="GO:0022625">
    <property type="term" value="C:cytosolic large ribosomal subunit"/>
    <property type="evidence" value="ECO:0007669"/>
    <property type="project" value="TreeGrafter"/>
</dbReference>
<evidence type="ECO:0000256" key="4">
    <source>
        <dbReference type="ARBA" id="ARBA00035171"/>
    </source>
</evidence>
<feature type="compositionally biased region" description="Basic residues" evidence="7">
    <location>
        <begin position="122"/>
        <end position="132"/>
    </location>
</feature>
<dbReference type="PROSITE" id="PS01015">
    <property type="entry name" value="RIBOSOMAL_L19"/>
    <property type="match status" value="1"/>
</dbReference>
<dbReference type="EMBL" id="LPWF01000033">
    <property type="protein sequence ID" value="ODR96035.1"/>
    <property type="molecule type" value="Genomic_DNA"/>
</dbReference>
<evidence type="ECO:0000256" key="7">
    <source>
        <dbReference type="SAM" id="MobiDB-lite"/>
    </source>
</evidence>
<dbReference type="Pfam" id="PF01245">
    <property type="entry name" value="Ribosomal_L19"/>
    <property type="match status" value="1"/>
</dbReference>
<feature type="compositionally biased region" description="Acidic residues" evidence="7">
    <location>
        <begin position="209"/>
        <end position="225"/>
    </location>
</feature>
<evidence type="ECO:0000313" key="8">
    <source>
        <dbReference type="EMBL" id="ODR96035.1"/>
    </source>
</evidence>
<dbReference type="PANTHER" id="PTHR15680">
    <property type="entry name" value="RIBOSOMAL PROTEIN L19"/>
    <property type="match status" value="1"/>
</dbReference>
<dbReference type="InterPro" id="IPR038657">
    <property type="entry name" value="Ribosomal_bL19_sf"/>
</dbReference>
<dbReference type="Proteomes" id="UP000094472">
    <property type="component" value="Unassembled WGS sequence"/>
</dbReference>
<keyword evidence="3 5" id="KW-0687">Ribonucleoprotein</keyword>
<proteinExistence type="inferred from homology"/>
<evidence type="ECO:0000256" key="3">
    <source>
        <dbReference type="ARBA" id="ARBA00023274"/>
    </source>
</evidence>
<evidence type="ECO:0000313" key="9">
    <source>
        <dbReference type="Proteomes" id="UP000094472"/>
    </source>
</evidence>
<dbReference type="InterPro" id="IPR001857">
    <property type="entry name" value="Ribosomal_bL19"/>
</dbReference>
<keyword evidence="9" id="KW-1185">Reference proteome</keyword>